<dbReference type="EMBL" id="VIIS01000279">
    <property type="protein sequence ID" value="KAF0310960.1"/>
    <property type="molecule type" value="Genomic_DNA"/>
</dbReference>
<gene>
    <name evidence="3" type="primary">ZMYM1_9</name>
    <name evidence="3" type="ORF">FJT64_018199</name>
</gene>
<feature type="compositionally biased region" description="Low complexity" evidence="1">
    <location>
        <begin position="140"/>
        <end position="151"/>
    </location>
</feature>
<organism evidence="3 4">
    <name type="scientific">Amphibalanus amphitrite</name>
    <name type="common">Striped barnacle</name>
    <name type="synonym">Balanus amphitrite</name>
    <dbReference type="NCBI Taxonomy" id="1232801"/>
    <lineage>
        <taxon>Eukaryota</taxon>
        <taxon>Metazoa</taxon>
        <taxon>Ecdysozoa</taxon>
        <taxon>Arthropoda</taxon>
        <taxon>Crustacea</taxon>
        <taxon>Multicrustacea</taxon>
        <taxon>Cirripedia</taxon>
        <taxon>Thoracica</taxon>
        <taxon>Thoracicalcarea</taxon>
        <taxon>Balanomorpha</taxon>
        <taxon>Balanoidea</taxon>
        <taxon>Balanidae</taxon>
        <taxon>Amphibalaninae</taxon>
        <taxon>Amphibalanus</taxon>
    </lineage>
</organism>
<dbReference type="InterPro" id="IPR008906">
    <property type="entry name" value="HATC_C_dom"/>
</dbReference>
<accession>A0A6A4X4F2</accession>
<name>A0A6A4X4F2_AMPAM</name>
<feature type="region of interest" description="Disordered" evidence="1">
    <location>
        <begin position="137"/>
        <end position="157"/>
    </location>
</feature>
<proteinExistence type="predicted"/>
<dbReference type="Proteomes" id="UP000440578">
    <property type="component" value="Unassembled WGS sequence"/>
</dbReference>
<keyword evidence="4" id="KW-1185">Reference proteome</keyword>
<evidence type="ECO:0000256" key="1">
    <source>
        <dbReference type="SAM" id="MobiDB-lite"/>
    </source>
</evidence>
<dbReference type="OrthoDB" id="6375492at2759"/>
<dbReference type="InterPro" id="IPR052958">
    <property type="entry name" value="IFN-induced_PKR_regulator"/>
</dbReference>
<feature type="domain" description="HAT C-terminal dimerisation" evidence="2">
    <location>
        <begin position="255"/>
        <end position="335"/>
    </location>
</feature>
<protein>
    <submittedName>
        <fullName evidence="3">Zinc finger MYM-type protein 1</fullName>
    </submittedName>
</protein>
<dbReference type="InterPro" id="IPR012337">
    <property type="entry name" value="RNaseH-like_sf"/>
</dbReference>
<reference evidence="3 4" key="1">
    <citation type="submission" date="2019-07" db="EMBL/GenBank/DDBJ databases">
        <title>Draft genome assembly of a fouling barnacle, Amphibalanus amphitrite (Darwin, 1854): The first reference genome for Thecostraca.</title>
        <authorList>
            <person name="Kim W."/>
        </authorList>
    </citation>
    <scope>NUCLEOTIDE SEQUENCE [LARGE SCALE GENOMIC DNA]</scope>
    <source>
        <strain evidence="3">SNU_AA5</strain>
        <tissue evidence="3">Soma without cirri and trophi</tissue>
    </source>
</reference>
<dbReference type="GO" id="GO:0046983">
    <property type="term" value="F:protein dimerization activity"/>
    <property type="evidence" value="ECO:0007669"/>
    <property type="project" value="InterPro"/>
</dbReference>
<dbReference type="SUPFAM" id="SSF53098">
    <property type="entry name" value="Ribonuclease H-like"/>
    <property type="match status" value="1"/>
</dbReference>
<evidence type="ECO:0000313" key="4">
    <source>
        <dbReference type="Proteomes" id="UP000440578"/>
    </source>
</evidence>
<dbReference type="Pfam" id="PF05699">
    <property type="entry name" value="Dimer_Tnp_hAT"/>
    <property type="match status" value="1"/>
</dbReference>
<comment type="caution">
    <text evidence="3">The sequence shown here is derived from an EMBL/GenBank/DDBJ whole genome shotgun (WGS) entry which is preliminary data.</text>
</comment>
<dbReference type="PANTHER" id="PTHR46289:SF17">
    <property type="entry name" value="HAT C-TERMINAL DIMERISATION DOMAIN-CONTAINING PROTEIN"/>
    <property type="match status" value="1"/>
</dbReference>
<dbReference type="PANTHER" id="PTHR46289">
    <property type="entry name" value="52 KDA REPRESSOR OF THE INHIBITOR OF THE PROTEIN KINASE-LIKE PROTEIN-RELATED"/>
    <property type="match status" value="1"/>
</dbReference>
<sequence>MQYGKTKRRFNPEFYEKREWLTAPGEGAPRLLCWPCLLFQPDSTASCWKSTGYRDLKNYGTAMVTHQKRRGLRALLGNRHFLFLLAVYDDIFRRTGLLFQKLQSPQLDVLAAVTSVQDVLTQLQRLRSIEKFTEKVEQMESATDTSETSSTRPQRARVRKDFGDAVVYGECSYESDTSGETELRRIYFSVLDQVTESLQARFNDHEVLEIAELMDPTRYESYVKNRPKTKLQTLFKYYPDMFNQEAIINELEALWSFRDMWKEPQELLKYMIRMGLATSFPETYRLLYLILTIKPTTVTEERSFSALRRLKTFLRSTIGQDRLSHLATINIQSELVVSLERSGELAERVIEKFAQLKERRIDLLYR</sequence>
<evidence type="ECO:0000313" key="3">
    <source>
        <dbReference type="EMBL" id="KAF0310960.1"/>
    </source>
</evidence>
<dbReference type="AlphaFoldDB" id="A0A6A4X4F2"/>
<evidence type="ECO:0000259" key="2">
    <source>
        <dbReference type="Pfam" id="PF05699"/>
    </source>
</evidence>